<evidence type="ECO:0000313" key="2">
    <source>
        <dbReference type="Proteomes" id="UP000593566"/>
    </source>
</evidence>
<dbReference type="SUPFAM" id="SSF51182">
    <property type="entry name" value="RmlC-like cupins"/>
    <property type="match status" value="1"/>
</dbReference>
<dbReference type="CDD" id="cd02231">
    <property type="entry name" value="cupin_BLL6423-like"/>
    <property type="match status" value="1"/>
</dbReference>
<dbReference type="Proteomes" id="UP000593566">
    <property type="component" value="Unassembled WGS sequence"/>
</dbReference>
<dbReference type="GeneID" id="59338716"/>
<dbReference type="InterPro" id="IPR011051">
    <property type="entry name" value="RmlC_Cupin_sf"/>
</dbReference>
<dbReference type="Gene3D" id="2.60.120.10">
    <property type="entry name" value="Jelly Rolls"/>
    <property type="match status" value="1"/>
</dbReference>
<protein>
    <submittedName>
        <fullName evidence="1">Uncharacterized protein</fullName>
    </submittedName>
</protein>
<accession>A0A8H6CKV9</accession>
<dbReference type="RefSeq" id="XP_037153996.1">
    <property type="nucleotide sequence ID" value="XM_037301179.1"/>
</dbReference>
<comment type="caution">
    <text evidence="1">The sequence shown here is derived from an EMBL/GenBank/DDBJ whole genome shotgun (WGS) entry which is preliminary data.</text>
</comment>
<gene>
    <name evidence="1" type="ORF">HO133_010325</name>
</gene>
<dbReference type="PANTHER" id="PTHR36156">
    <property type="entry name" value="SLR2101 PROTEIN"/>
    <property type="match status" value="1"/>
</dbReference>
<dbReference type="AlphaFoldDB" id="A0A8H6CKV9"/>
<proteinExistence type="predicted"/>
<keyword evidence="2" id="KW-1185">Reference proteome</keyword>
<dbReference type="InterPro" id="IPR047142">
    <property type="entry name" value="OryJ/VirC-like"/>
</dbReference>
<dbReference type="EMBL" id="JACCJB010000008">
    <property type="protein sequence ID" value="KAF6225129.1"/>
    <property type="molecule type" value="Genomic_DNA"/>
</dbReference>
<sequence>MATAAHDFITSGYPAPGLRKTQRLITGHGADGKGHFLVTDAGDHHRVMGEKQAVAVISYSTKETPVELNGDKDVEYARENEPGLHIANGTVVRLIDFGPGLESPLHRAMSIDYGIVLEGEFELSLDSGESRIMRRGDVSVQRATAHKWRNITAGGTEAGRMLYVLLDCKQPLWVAGEKVEGFLGDLEKEYEGRGH</sequence>
<reference evidence="1 2" key="1">
    <citation type="journal article" date="2020" name="Genomics">
        <title>Complete, high-quality genomes from long-read metagenomic sequencing of two wolf lichen thalli reveals enigmatic genome architecture.</title>
        <authorList>
            <person name="McKenzie S.K."/>
            <person name="Walston R.F."/>
            <person name="Allen J.L."/>
        </authorList>
    </citation>
    <scope>NUCLEOTIDE SEQUENCE [LARGE SCALE GENOMIC DNA]</scope>
    <source>
        <strain evidence="1">WasteWater1</strain>
    </source>
</reference>
<dbReference type="InterPro" id="IPR014710">
    <property type="entry name" value="RmlC-like_jellyroll"/>
</dbReference>
<evidence type="ECO:0000313" key="1">
    <source>
        <dbReference type="EMBL" id="KAF6225129.1"/>
    </source>
</evidence>
<name>A0A8H6CKV9_9LECA</name>
<dbReference type="PANTHER" id="PTHR36156:SF2">
    <property type="entry name" value="CUPIN TYPE-2 DOMAIN-CONTAINING PROTEIN"/>
    <property type="match status" value="1"/>
</dbReference>
<organism evidence="1 2">
    <name type="scientific">Letharia lupina</name>
    <dbReference type="NCBI Taxonomy" id="560253"/>
    <lineage>
        <taxon>Eukaryota</taxon>
        <taxon>Fungi</taxon>
        <taxon>Dikarya</taxon>
        <taxon>Ascomycota</taxon>
        <taxon>Pezizomycotina</taxon>
        <taxon>Lecanoromycetes</taxon>
        <taxon>OSLEUM clade</taxon>
        <taxon>Lecanoromycetidae</taxon>
        <taxon>Lecanorales</taxon>
        <taxon>Lecanorineae</taxon>
        <taxon>Parmeliaceae</taxon>
        <taxon>Letharia</taxon>
    </lineage>
</organism>